<feature type="domain" description="HECT" evidence="12">
    <location>
        <begin position="1433"/>
        <end position="1793"/>
    </location>
</feature>
<dbReference type="InterPro" id="IPR001876">
    <property type="entry name" value="Znf_RanBP2"/>
</dbReference>
<feature type="domain" description="WWE" evidence="13">
    <location>
        <begin position="701"/>
        <end position="782"/>
    </location>
</feature>
<dbReference type="InterPro" id="IPR000569">
    <property type="entry name" value="HECT_dom"/>
</dbReference>
<dbReference type="PROSITE" id="PS01358">
    <property type="entry name" value="ZF_RANBP2_1"/>
    <property type="match status" value="1"/>
</dbReference>
<dbReference type="Gene3D" id="3.30.2160.10">
    <property type="entry name" value="Hect, E3 ligase catalytic domain"/>
    <property type="match status" value="1"/>
</dbReference>
<reference evidence="14" key="1">
    <citation type="submission" date="2021-01" db="EMBL/GenBank/DDBJ databases">
        <authorList>
            <person name="Corre E."/>
            <person name="Pelletier E."/>
            <person name="Niang G."/>
            <person name="Scheremetjew M."/>
            <person name="Finn R."/>
            <person name="Kale V."/>
            <person name="Holt S."/>
            <person name="Cochrane G."/>
            <person name="Meng A."/>
            <person name="Brown T."/>
            <person name="Cohen L."/>
        </authorList>
    </citation>
    <scope>NUCLEOTIDE SEQUENCE</scope>
    <source>
        <strain evidence="14">CCMP2058</strain>
    </source>
</reference>
<evidence type="ECO:0000256" key="4">
    <source>
        <dbReference type="ARBA" id="ARBA00022771"/>
    </source>
</evidence>
<keyword evidence="5 8" id="KW-0833">Ubl conjugation pathway</keyword>
<feature type="region of interest" description="Disordered" evidence="10">
    <location>
        <begin position="661"/>
        <end position="681"/>
    </location>
</feature>
<feature type="region of interest" description="Disordered" evidence="10">
    <location>
        <begin position="1339"/>
        <end position="1360"/>
    </location>
</feature>
<dbReference type="Gene3D" id="3.30.2410.10">
    <property type="entry name" value="Hect, E3 ligase catalytic domain"/>
    <property type="match status" value="1"/>
</dbReference>
<dbReference type="InterPro" id="IPR036443">
    <property type="entry name" value="Znf_RanBP2_sf"/>
</dbReference>
<feature type="active site" description="Glycyl thioester intermediate" evidence="8">
    <location>
        <position position="1755"/>
    </location>
</feature>
<evidence type="ECO:0000256" key="5">
    <source>
        <dbReference type="ARBA" id="ARBA00022786"/>
    </source>
</evidence>
<dbReference type="SUPFAM" id="SSF117839">
    <property type="entry name" value="WWE domain"/>
    <property type="match status" value="1"/>
</dbReference>
<feature type="compositionally biased region" description="Pro residues" evidence="10">
    <location>
        <begin position="669"/>
        <end position="678"/>
    </location>
</feature>
<protein>
    <recommendedName>
        <fullName evidence="15">HECT-type E3 ubiquitin transferase</fullName>
    </recommendedName>
</protein>
<dbReference type="EMBL" id="HBEM01011128">
    <property type="protein sequence ID" value="CAD8444647.1"/>
    <property type="molecule type" value="Transcribed_RNA"/>
</dbReference>
<organism evidence="14">
    <name type="scientific">Amorphochlora amoebiformis</name>
    <dbReference type="NCBI Taxonomy" id="1561963"/>
    <lineage>
        <taxon>Eukaryota</taxon>
        <taxon>Sar</taxon>
        <taxon>Rhizaria</taxon>
        <taxon>Cercozoa</taxon>
        <taxon>Chlorarachniophyceae</taxon>
        <taxon>Amorphochlora</taxon>
    </lineage>
</organism>
<evidence type="ECO:0000256" key="6">
    <source>
        <dbReference type="ARBA" id="ARBA00022833"/>
    </source>
</evidence>
<evidence type="ECO:0000256" key="9">
    <source>
        <dbReference type="PROSITE-ProRule" id="PRU00322"/>
    </source>
</evidence>
<feature type="compositionally biased region" description="Basic and acidic residues" evidence="10">
    <location>
        <begin position="859"/>
        <end position="900"/>
    </location>
</feature>
<feature type="domain" description="RanBP2-type" evidence="11">
    <location>
        <begin position="461"/>
        <end position="490"/>
    </location>
</feature>
<feature type="region of interest" description="Disordered" evidence="10">
    <location>
        <begin position="766"/>
        <end position="912"/>
    </location>
</feature>
<evidence type="ECO:0000256" key="10">
    <source>
        <dbReference type="SAM" id="MobiDB-lite"/>
    </source>
</evidence>
<evidence type="ECO:0000256" key="7">
    <source>
        <dbReference type="ARBA" id="ARBA00023242"/>
    </source>
</evidence>
<dbReference type="PROSITE" id="PS50199">
    <property type="entry name" value="ZF_RANBP2_2"/>
    <property type="match status" value="1"/>
</dbReference>
<dbReference type="GO" id="GO:0004842">
    <property type="term" value="F:ubiquitin-protein transferase activity"/>
    <property type="evidence" value="ECO:0007669"/>
    <property type="project" value="InterPro"/>
</dbReference>
<dbReference type="InterPro" id="IPR037197">
    <property type="entry name" value="WWE_dom_sf"/>
</dbReference>
<keyword evidence="7" id="KW-0539">Nucleus</keyword>
<evidence type="ECO:0000259" key="11">
    <source>
        <dbReference type="PROSITE" id="PS50199"/>
    </source>
</evidence>
<dbReference type="SUPFAM" id="SSF56204">
    <property type="entry name" value="Hect, E3 ligase catalytic domain"/>
    <property type="match status" value="1"/>
</dbReference>
<dbReference type="Gene3D" id="3.30.720.50">
    <property type="match status" value="1"/>
</dbReference>
<feature type="compositionally biased region" description="Polar residues" evidence="10">
    <location>
        <begin position="1348"/>
        <end position="1360"/>
    </location>
</feature>
<keyword evidence="4 9" id="KW-0863">Zinc-finger</keyword>
<dbReference type="InterPro" id="IPR004170">
    <property type="entry name" value="WWE_dom"/>
</dbReference>
<dbReference type="Pfam" id="PF00632">
    <property type="entry name" value="HECT"/>
    <property type="match status" value="1"/>
</dbReference>
<feature type="compositionally biased region" description="Basic and acidic residues" evidence="10">
    <location>
        <begin position="780"/>
        <end position="851"/>
    </location>
</feature>
<dbReference type="PROSITE" id="PS50918">
    <property type="entry name" value="WWE"/>
    <property type="match status" value="1"/>
</dbReference>
<dbReference type="SMART" id="SM00119">
    <property type="entry name" value="HECTc"/>
    <property type="match status" value="1"/>
</dbReference>
<dbReference type="PANTHER" id="PTHR46435">
    <property type="entry name" value="E3 UBIQUITIN-PROTEIN LIGASE HECTD4-RELATED"/>
    <property type="match status" value="1"/>
</dbReference>
<evidence type="ECO:0000259" key="13">
    <source>
        <dbReference type="PROSITE" id="PS50918"/>
    </source>
</evidence>
<dbReference type="Gene3D" id="3.90.1750.10">
    <property type="entry name" value="Hect, E3 ligase catalytic domains"/>
    <property type="match status" value="1"/>
</dbReference>
<keyword evidence="2" id="KW-0597">Phosphoprotein</keyword>
<sequence length="1795" mass="198601">MRDFRRVDAAGLSGYVKAIYQKGRNTQLLIQVYNPESMQLTDIWLPPDCLRPVEPGQLATEVRGITSPRRLLRRLAQRSLSLSQLLARRVIFTLCSRSTEPFQARLLNPSVSSGGALDGIFDMLFLAVSEGVDFTALDRLGLPVPARQREMHRLSASFSRFLVSSPLAKALGWNSDVDRGQALIKLLVDRCAEFLRQAAEFEREKTQWRRIGDGMQSAALVIAEGAAAMSIMISTDVKLQAGMTVSFYEDPMCSRLLKIIRVQSEKKGEECLDQLQPLEVTNSHCWLKIQHAPPFTCRLRVCALPIHPSLGMGLWCIRYALAHGEEWGADRRALAFQFLDKIFTELDMGKRLPSPLKQRLLSLSLWLLAEGTEAPASEKKNNKLLEARCLKQIKDLKDEFARLYKVESEGDFTLYLQKVLDLIVSSEPLRTQEDRVVQKFEVKAPAELGGAEPEPEPEEEESNDWGCSVCTFLNPMSLNECSMCGSGKPPPQPKKKKAPGGGSSEGSDKMLHDAMVLVNAMRYLSQPGCSGKLEDWPSMERLVEAAWRACMLDHLEDRVVVIENIPIVLSPSALGLDVNKEIPEGKQKEIKDRFDPEESENNIRDSIVAAIADADPGLHLSTKDLLIIEDPSKPKFVPLKPPKDDIPVIDFPFELPQLVRKKEKKGQSEPPPKAPSGPPVAWESKGIFYHLGLEAALRKANADKDENKKPVEAKWFWKSDLDLRDDDPDAWTSYTAKDIKLIESKYNEGTNRFSINVKYTINLKERLQFQTGDVSRQRPIKREPPMGSEEENKTNKDDFKKAEAGKKKPSDAQKETIKKESKTPEAKDRKTEVRAEAEKQEAEKGEVKGPEDEGEEIKEEAKKEYKKALADAKSELRTPEKVSKSTENDTKANKKPEAVPKSKPKRPAYLSPVLGPAPSVKIEYSKKDAISQPNHAFLGRAPCYCATTQHSGANRDIFVSFEFLGGKRVVPTGYALLTIKQRYPTRWKLQALDEEGEWMDLHEARSPMFINIGDAHLEPAPASRDTDTGKPKTKKVVPSHPGGGWGGGFGFGGQGFGIQAQNKTIPSKLPANSCKAFRQTIESPDGRGFSKFRILMIGKDSSGLKFLSLCGFELFGKLGGPSLGIIPKPRPTNRTALLTLPTTNKTRVNVLLNALADTILDTSKLNIECTRPRRVQLISHQFDAKGVDYPGDANLFSVLKEKLPYPSSSSELVQLGDPEKTAVTTLASKLAGTQGRLRSFVDALQKSAEAAGEPDLLHLAPAVLSSEVLAHAAATTLKISQKSRGDSDQKSGTIAIGAEAQATNRIVAGAILQFEVLKIFNSSFIDLYPLLHNDLPADGEGGEVGPTMEQSETKTATSSGVASLVRASRGLLFDSVKRSIERELLDATAARPMSLPSFVLNRVALARMAAEGKVDFTTSTQFASAYRQLRDVSPFDLRPVRPSGTEPFVAFEVKTEGEHVVGLAGPYRQFFTETATELMSEASPLLVPTPNRKYGSGEGRERYLLDPGATSARLLDMFEFLGRLCAVAMRTGAKIPIALAPLTWKLLVREAVDLADLRGVDHYAAAALHGLRALGKDFKGALPPELAEQRFTVMLSDGSVHLLKPEGDKLAVTANNKNEYVALATRARLGEQQPQVDAVRRGLGSVVPIQILNLMTWKDLEERVCGVNKIDVAMLKRHTKYSGVNPSEPHINLFWEMLESFTQEQRRGFVRFCWAQDRLPANDAEFERTKTRFQIKASVDKGTNPDALLPSADTCFFNLTLPAYSSKEIMTKKVLYAIEQGTTMDKDEGMENAEE</sequence>
<keyword evidence="3" id="KW-0479">Metal-binding</keyword>
<evidence type="ECO:0000256" key="1">
    <source>
        <dbReference type="ARBA" id="ARBA00004123"/>
    </source>
</evidence>
<dbReference type="Pfam" id="PF02825">
    <property type="entry name" value="WWE"/>
    <property type="match status" value="1"/>
</dbReference>
<accession>A0A7S0D870</accession>
<dbReference type="SMART" id="SM00547">
    <property type="entry name" value="ZnF_RBZ"/>
    <property type="match status" value="1"/>
</dbReference>
<evidence type="ECO:0000259" key="12">
    <source>
        <dbReference type="PROSITE" id="PS50237"/>
    </source>
</evidence>
<keyword evidence="6" id="KW-0862">Zinc</keyword>
<dbReference type="GO" id="GO:0008270">
    <property type="term" value="F:zinc ion binding"/>
    <property type="evidence" value="ECO:0007669"/>
    <property type="project" value="UniProtKB-KW"/>
</dbReference>
<dbReference type="PANTHER" id="PTHR46435:SF1">
    <property type="entry name" value="E3 UBIQUITIN-PROTEIN LIGASE HECTD4-RELATED"/>
    <property type="match status" value="1"/>
</dbReference>
<evidence type="ECO:0000256" key="8">
    <source>
        <dbReference type="PROSITE-ProRule" id="PRU00104"/>
    </source>
</evidence>
<evidence type="ECO:0000256" key="2">
    <source>
        <dbReference type="ARBA" id="ARBA00022553"/>
    </source>
</evidence>
<dbReference type="PROSITE" id="PS50237">
    <property type="entry name" value="HECT"/>
    <property type="match status" value="1"/>
</dbReference>
<evidence type="ECO:0000256" key="3">
    <source>
        <dbReference type="ARBA" id="ARBA00022723"/>
    </source>
</evidence>
<name>A0A7S0D870_9EUKA</name>
<comment type="subcellular location">
    <subcellularLocation>
        <location evidence="1">Nucleus</location>
    </subcellularLocation>
</comment>
<dbReference type="InterPro" id="IPR035983">
    <property type="entry name" value="Hect_E3_ubiquitin_ligase"/>
</dbReference>
<dbReference type="InterPro" id="IPR043366">
    <property type="entry name" value="HECTD4"/>
</dbReference>
<feature type="region of interest" description="Disordered" evidence="10">
    <location>
        <begin position="483"/>
        <end position="508"/>
    </location>
</feature>
<proteinExistence type="predicted"/>
<dbReference type="Gene3D" id="2.30.30.380">
    <property type="entry name" value="Zn-finger domain of Sec23/24"/>
    <property type="match status" value="1"/>
</dbReference>
<dbReference type="SUPFAM" id="SSF90209">
    <property type="entry name" value="Ran binding protein zinc finger-like"/>
    <property type="match status" value="1"/>
</dbReference>
<dbReference type="GO" id="GO:0005634">
    <property type="term" value="C:nucleus"/>
    <property type="evidence" value="ECO:0007669"/>
    <property type="project" value="UniProtKB-SubCell"/>
</dbReference>
<evidence type="ECO:0008006" key="15">
    <source>
        <dbReference type="Google" id="ProtNLM"/>
    </source>
</evidence>
<evidence type="ECO:0000313" key="14">
    <source>
        <dbReference type="EMBL" id="CAD8444647.1"/>
    </source>
</evidence>
<gene>
    <name evidence="14" type="ORF">LAMO00422_LOCUS7793</name>
</gene>